<accession>A0ABY6AUW4</accession>
<organism evidence="3 4">
    <name type="scientific">Roseateles amylovorans</name>
    <dbReference type="NCBI Taxonomy" id="2978473"/>
    <lineage>
        <taxon>Bacteria</taxon>
        <taxon>Pseudomonadati</taxon>
        <taxon>Pseudomonadota</taxon>
        <taxon>Betaproteobacteria</taxon>
        <taxon>Burkholderiales</taxon>
        <taxon>Sphaerotilaceae</taxon>
        <taxon>Roseateles</taxon>
    </lineage>
</organism>
<dbReference type="SUPFAM" id="SSF55729">
    <property type="entry name" value="Acyl-CoA N-acyltransferases (Nat)"/>
    <property type="match status" value="1"/>
</dbReference>
<evidence type="ECO:0000313" key="4">
    <source>
        <dbReference type="Proteomes" id="UP001064933"/>
    </source>
</evidence>
<dbReference type="Gene3D" id="3.40.630.30">
    <property type="match status" value="1"/>
</dbReference>
<proteinExistence type="predicted"/>
<dbReference type="EMBL" id="CP104562">
    <property type="protein sequence ID" value="UXH76718.1"/>
    <property type="molecule type" value="Genomic_DNA"/>
</dbReference>
<evidence type="ECO:0000259" key="2">
    <source>
        <dbReference type="Pfam" id="PF13480"/>
    </source>
</evidence>
<dbReference type="PANTHER" id="PTHR36174:SF1">
    <property type="entry name" value="LIPID II:GLYCINE GLYCYLTRANSFERASE"/>
    <property type="match status" value="1"/>
</dbReference>
<keyword evidence="4" id="KW-1185">Reference proteome</keyword>
<dbReference type="Proteomes" id="UP001064933">
    <property type="component" value="Chromosome"/>
</dbReference>
<dbReference type="InterPro" id="IPR017469">
    <property type="entry name" value="PEP-CTERM_FemAB-rel"/>
</dbReference>
<feature type="signal peptide" evidence="1">
    <location>
        <begin position="1"/>
        <end position="22"/>
    </location>
</feature>
<keyword evidence="1" id="KW-0732">Signal</keyword>
<sequence>MSSSGLTAVPSGSIATAAVASAAVPAAAPVAVSAAVPAAAPASGSEAIGHTDAPLQVHQLAIDDVDTARRWDAFVQACPSATFFHLSAWQRILKTQFRHRGFFFYAERNGRIEGVLPLAENKSRLFGHALVGLPFAVYGGVAAETDAAAQALEEAAQAQARALRVQHLELRNVQRRHEDWPHQDLYVTFRKEILPEEEANLLAIPRKQRAMVRKGIKNELKAEIDRGVDRFFALYADNVHRHGTPAMSKRYFQSLLDTFGEAAEVLIVTDAQGTPLSGVLSFYFRDEVLPYYAGDAVAARDLAANDFKYWELMRRACARGLKVFDYGRSKHDTGSFAFKKNWGFEPTPLHYEYCLYERDAVPQNNPSNAKYQLMIKAWRKLPISVANWLGPHIVRSLG</sequence>
<feature type="chain" id="PRO_5045543526" evidence="1">
    <location>
        <begin position="23"/>
        <end position="398"/>
    </location>
</feature>
<dbReference type="InterPro" id="IPR016181">
    <property type="entry name" value="Acyl_CoA_acyltransferase"/>
</dbReference>
<dbReference type="NCBIfam" id="TIGR03019">
    <property type="entry name" value="pepcterm_femAB"/>
    <property type="match status" value="1"/>
</dbReference>
<reference evidence="3" key="1">
    <citation type="submission" date="2022-10" db="EMBL/GenBank/DDBJ databases">
        <title>Characterization and whole genome sequencing of a new Roseateles species, isolated from fresh water.</title>
        <authorList>
            <person name="Guliayeva D.Y."/>
            <person name="Akhremchuk A.E."/>
            <person name="Sikolenko M.A."/>
            <person name="Valentovich L.N."/>
            <person name="Sidarenka A.V."/>
        </authorList>
    </citation>
    <scope>NUCLEOTIDE SEQUENCE</scope>
    <source>
        <strain evidence="3">BIM B-1768</strain>
    </source>
</reference>
<dbReference type="InterPro" id="IPR038740">
    <property type="entry name" value="BioF2-like_GNAT_dom"/>
</dbReference>
<dbReference type="Pfam" id="PF13480">
    <property type="entry name" value="Acetyltransf_6"/>
    <property type="match status" value="1"/>
</dbReference>
<protein>
    <submittedName>
        <fullName evidence="3">FemAB family PEP-CTERM system-associated protein</fullName>
    </submittedName>
</protein>
<feature type="domain" description="BioF2-like acetyltransferase" evidence="2">
    <location>
        <begin position="221"/>
        <end position="339"/>
    </location>
</feature>
<evidence type="ECO:0000256" key="1">
    <source>
        <dbReference type="SAM" id="SignalP"/>
    </source>
</evidence>
<evidence type="ECO:0000313" key="3">
    <source>
        <dbReference type="EMBL" id="UXH76718.1"/>
    </source>
</evidence>
<dbReference type="InterPro" id="IPR050644">
    <property type="entry name" value="PG_Glycine_Bridge_Synth"/>
</dbReference>
<name>A0ABY6AUW4_9BURK</name>
<gene>
    <name evidence="3" type="ORF">N4261_16950</name>
</gene>
<dbReference type="RefSeq" id="WP_261756453.1">
    <property type="nucleotide sequence ID" value="NZ_CP104562.2"/>
</dbReference>
<dbReference type="PANTHER" id="PTHR36174">
    <property type="entry name" value="LIPID II:GLYCINE GLYCYLTRANSFERASE"/>
    <property type="match status" value="1"/>
</dbReference>